<evidence type="ECO:0000313" key="1">
    <source>
        <dbReference type="EMBL" id="GFN75431.1"/>
    </source>
</evidence>
<evidence type="ECO:0000313" key="2">
    <source>
        <dbReference type="Proteomes" id="UP000735302"/>
    </source>
</evidence>
<name>A0AAV3XZ70_9GAST</name>
<accession>A0AAV3XZ70</accession>
<dbReference type="Proteomes" id="UP000735302">
    <property type="component" value="Unassembled WGS sequence"/>
</dbReference>
<dbReference type="EMBL" id="BLXT01000264">
    <property type="protein sequence ID" value="GFN75431.1"/>
    <property type="molecule type" value="Genomic_DNA"/>
</dbReference>
<keyword evidence="2" id="KW-1185">Reference proteome</keyword>
<organism evidence="1 2">
    <name type="scientific">Plakobranchus ocellatus</name>
    <dbReference type="NCBI Taxonomy" id="259542"/>
    <lineage>
        <taxon>Eukaryota</taxon>
        <taxon>Metazoa</taxon>
        <taxon>Spiralia</taxon>
        <taxon>Lophotrochozoa</taxon>
        <taxon>Mollusca</taxon>
        <taxon>Gastropoda</taxon>
        <taxon>Heterobranchia</taxon>
        <taxon>Euthyneura</taxon>
        <taxon>Panpulmonata</taxon>
        <taxon>Sacoglossa</taxon>
        <taxon>Placobranchoidea</taxon>
        <taxon>Plakobranchidae</taxon>
        <taxon>Plakobranchus</taxon>
    </lineage>
</organism>
<comment type="caution">
    <text evidence="1">The sequence shown here is derived from an EMBL/GenBank/DDBJ whole genome shotgun (WGS) entry which is preliminary data.</text>
</comment>
<proteinExistence type="predicted"/>
<dbReference type="AlphaFoldDB" id="A0AAV3XZ70"/>
<gene>
    <name evidence="1" type="ORF">PoB_000193700</name>
</gene>
<reference evidence="1 2" key="1">
    <citation type="journal article" date="2021" name="Elife">
        <title>Chloroplast acquisition without the gene transfer in kleptoplastic sea slugs, Plakobranchus ocellatus.</title>
        <authorList>
            <person name="Maeda T."/>
            <person name="Takahashi S."/>
            <person name="Yoshida T."/>
            <person name="Shimamura S."/>
            <person name="Takaki Y."/>
            <person name="Nagai Y."/>
            <person name="Toyoda A."/>
            <person name="Suzuki Y."/>
            <person name="Arimoto A."/>
            <person name="Ishii H."/>
            <person name="Satoh N."/>
            <person name="Nishiyama T."/>
            <person name="Hasebe M."/>
            <person name="Maruyama T."/>
            <person name="Minagawa J."/>
            <person name="Obokata J."/>
            <person name="Shigenobu S."/>
        </authorList>
    </citation>
    <scope>NUCLEOTIDE SEQUENCE [LARGE SCALE GENOMIC DNA]</scope>
</reference>
<protein>
    <submittedName>
        <fullName evidence="1">Uncharacterized protein</fullName>
    </submittedName>
</protein>
<sequence length="78" mass="9146">MIIRLSLDAAAATDDDNDDDDDDGYDDDDDVAEMIAVCRFQIALNSARILRRRFEFRRLDPKGCVYKPWKLDRPRHQM</sequence>